<dbReference type="PANTHER" id="PTHR43546">
    <property type="entry name" value="UPF0173 METAL-DEPENDENT HYDROLASE MJ1163-RELATED"/>
    <property type="match status" value="1"/>
</dbReference>
<dbReference type="Gene3D" id="3.60.15.10">
    <property type="entry name" value="Ribonuclease Z/Hydroxyacylglutathione hydrolase-like"/>
    <property type="match status" value="1"/>
</dbReference>
<keyword evidence="1" id="KW-0378">Hydrolase</keyword>
<dbReference type="EMBL" id="JAYGIE010000109">
    <property type="protein sequence ID" value="MEA5480096.1"/>
    <property type="molecule type" value="Genomic_DNA"/>
</dbReference>
<accession>A0ABU5TPY1</accession>
<comment type="caution">
    <text evidence="2">The sequence shown here is derived from an EMBL/GenBank/DDBJ whole genome shotgun (WGS) entry which is preliminary data.</text>
</comment>
<dbReference type="RefSeq" id="WP_323263186.1">
    <property type="nucleotide sequence ID" value="NZ_JAYGIE010000109.1"/>
</dbReference>
<sequence length="477" mass="54886">MKINFLGHASLLVETQDCKILMDPLLWDPFCNGTNASCPQREIFPDLFPAYDFLVISHKHTDHFDIRSLAYLPKHIDVLIPPDKLLIECLQNLGYKHIYPLKEFQKVKMGDTTMMTTRSEVRVPEFGMVFADPSGVFWNAVDTFFAPATIEKVKQVFPKIDIFLPPWNVGMESKYQTNQGLGFPFDVYDHLYRLISLVNPDVVIPGAQGWKYINSGAWQNQIAFPQTRERFCQDMLTVLPQAQVCSLDPGDIAELDADRGFQHHPSTCPYARMVVEDRESIAFNPVNFHKDLQAPNPLGYPLETLQEAIAHEVTTNLVNFIQENLSTLFAEHQHWQVIYQLEVTFPDRQSKIWHIDFRNSTLTAIEGYNPLANLFFYITASGFYSLFQKIHGWEYLVNTGEYRHFHKVYLPHTTGISSAKSEQIIDPMFLKYPKNEDDLLRLESMSADIPESDSTFLPNTGMMLLANTFFKLRSKPQ</sequence>
<protein>
    <submittedName>
        <fullName evidence="2">MBL fold metallo-hydrolase</fullName>
    </submittedName>
</protein>
<dbReference type="SUPFAM" id="SSF56281">
    <property type="entry name" value="Metallo-hydrolase/oxidoreductase"/>
    <property type="match status" value="1"/>
</dbReference>
<dbReference type="InterPro" id="IPR050114">
    <property type="entry name" value="UPF0173_UPF0282_UlaG_hydrolase"/>
</dbReference>
<dbReference type="PANTHER" id="PTHR43546:SF9">
    <property type="entry name" value="L-ASCORBATE-6-PHOSPHATE LACTONASE ULAG-RELATED"/>
    <property type="match status" value="1"/>
</dbReference>
<reference evidence="2 3" key="1">
    <citation type="submission" date="2023-12" db="EMBL/GenBank/DDBJ databases">
        <title>Baltic Sea Cyanobacteria.</title>
        <authorList>
            <person name="Delbaje E."/>
            <person name="Fewer D.P."/>
            <person name="Shishido T.K."/>
        </authorList>
    </citation>
    <scope>NUCLEOTIDE SEQUENCE [LARGE SCALE GENOMIC DNA]</scope>
    <source>
        <strain evidence="2 3">UHCC 0370</strain>
    </source>
</reference>
<dbReference type="Proteomes" id="UP001301388">
    <property type="component" value="Unassembled WGS sequence"/>
</dbReference>
<evidence type="ECO:0000313" key="3">
    <source>
        <dbReference type="Proteomes" id="UP001301388"/>
    </source>
</evidence>
<dbReference type="InterPro" id="IPR036866">
    <property type="entry name" value="RibonucZ/Hydroxyglut_hydro"/>
</dbReference>
<evidence type="ECO:0000313" key="2">
    <source>
        <dbReference type="EMBL" id="MEA5480096.1"/>
    </source>
</evidence>
<organism evidence="2 3">
    <name type="scientific">Pseudanabaena galeata UHCC 0370</name>
    <dbReference type="NCBI Taxonomy" id="3110310"/>
    <lineage>
        <taxon>Bacteria</taxon>
        <taxon>Bacillati</taxon>
        <taxon>Cyanobacteriota</taxon>
        <taxon>Cyanophyceae</taxon>
        <taxon>Pseudanabaenales</taxon>
        <taxon>Pseudanabaenaceae</taxon>
        <taxon>Pseudanabaena</taxon>
    </lineage>
</organism>
<dbReference type="Pfam" id="PF13483">
    <property type="entry name" value="Lactamase_B_3"/>
    <property type="match status" value="1"/>
</dbReference>
<name>A0ABU5TPY1_9CYAN</name>
<gene>
    <name evidence="2" type="ORF">VB774_20905</name>
</gene>
<evidence type="ECO:0000256" key="1">
    <source>
        <dbReference type="ARBA" id="ARBA00022801"/>
    </source>
</evidence>
<proteinExistence type="predicted"/>
<keyword evidence="3" id="KW-1185">Reference proteome</keyword>